<dbReference type="EMBL" id="CP069026">
    <property type="protein sequence ID" value="QRC94411.1"/>
    <property type="molecule type" value="Genomic_DNA"/>
</dbReference>
<keyword evidence="2" id="KW-1185">Reference proteome</keyword>
<dbReference type="VEuPathDB" id="FungiDB:JI435_405760"/>
<dbReference type="AlphaFoldDB" id="A0A7U2HZJ0"/>
<protein>
    <submittedName>
        <fullName evidence="1">Uncharacterized protein</fullName>
    </submittedName>
</protein>
<dbReference type="Proteomes" id="UP000663193">
    <property type="component" value="Chromosome 4"/>
</dbReference>
<organism evidence="1 2">
    <name type="scientific">Phaeosphaeria nodorum (strain SN15 / ATCC MYA-4574 / FGSC 10173)</name>
    <name type="common">Glume blotch fungus</name>
    <name type="synonym">Parastagonospora nodorum</name>
    <dbReference type="NCBI Taxonomy" id="321614"/>
    <lineage>
        <taxon>Eukaryota</taxon>
        <taxon>Fungi</taxon>
        <taxon>Dikarya</taxon>
        <taxon>Ascomycota</taxon>
        <taxon>Pezizomycotina</taxon>
        <taxon>Dothideomycetes</taxon>
        <taxon>Pleosporomycetidae</taxon>
        <taxon>Pleosporales</taxon>
        <taxon>Pleosporineae</taxon>
        <taxon>Phaeosphaeriaceae</taxon>
        <taxon>Parastagonospora</taxon>
    </lineage>
</organism>
<evidence type="ECO:0000313" key="2">
    <source>
        <dbReference type="Proteomes" id="UP000663193"/>
    </source>
</evidence>
<name>A0A7U2HZJ0_PHANO</name>
<gene>
    <name evidence="1" type="ORF">JI435_405760</name>
</gene>
<proteinExistence type="predicted"/>
<evidence type="ECO:0000313" key="1">
    <source>
        <dbReference type="EMBL" id="QRC94411.1"/>
    </source>
</evidence>
<sequence length="75" mass="8648">MATSYMNVTGLHPDAIMDLKIFGQPRELSNPMEYMDREVPKNGLKWFIHVSDDSTSDGERIYQVSKHFISHHSPL</sequence>
<reference evidence="2" key="1">
    <citation type="journal article" date="2021" name="BMC Genomics">
        <title>Chromosome-level genome assembly and manually-curated proteome of model necrotroph Parastagonospora nodorum Sn15 reveals a genome-wide trove of candidate effector homologs, and redundancy of virulence-related functions within an accessory chromosome.</title>
        <authorList>
            <person name="Bertazzoni S."/>
            <person name="Jones D.A.B."/>
            <person name="Phan H.T."/>
            <person name="Tan K.-C."/>
            <person name="Hane J.K."/>
        </authorList>
    </citation>
    <scope>NUCLEOTIDE SEQUENCE [LARGE SCALE GENOMIC DNA]</scope>
    <source>
        <strain evidence="2">SN15 / ATCC MYA-4574 / FGSC 10173)</strain>
    </source>
</reference>
<accession>A0A7U2HZJ0</accession>